<dbReference type="Proteomes" id="UP000236654">
    <property type="component" value="Unassembled WGS sequence"/>
</dbReference>
<evidence type="ECO:0000313" key="1">
    <source>
        <dbReference type="EMBL" id="PKR80614.1"/>
    </source>
</evidence>
<proteinExistence type="predicted"/>
<reference evidence="1 2" key="1">
    <citation type="submission" date="2017-12" db="EMBL/GenBank/DDBJ databases">
        <title>The draft genome sequence of Brumimicrobium saltpan LHR20.</title>
        <authorList>
            <person name="Do Z.-J."/>
            <person name="Luo H.-R."/>
        </authorList>
    </citation>
    <scope>NUCLEOTIDE SEQUENCE [LARGE SCALE GENOMIC DNA]</scope>
    <source>
        <strain evidence="1 2">LHR20</strain>
    </source>
</reference>
<evidence type="ECO:0000313" key="2">
    <source>
        <dbReference type="Proteomes" id="UP000236654"/>
    </source>
</evidence>
<gene>
    <name evidence="1" type="ORF">CW751_09595</name>
</gene>
<dbReference type="EMBL" id="PJNI01000009">
    <property type="protein sequence ID" value="PKR80614.1"/>
    <property type="molecule type" value="Genomic_DNA"/>
</dbReference>
<protein>
    <submittedName>
        <fullName evidence="1">Uncharacterized protein</fullName>
    </submittedName>
</protein>
<dbReference type="AlphaFoldDB" id="A0A2I0R210"/>
<organism evidence="1 2">
    <name type="scientific">Brumimicrobium salinarum</name>
    <dbReference type="NCBI Taxonomy" id="2058658"/>
    <lineage>
        <taxon>Bacteria</taxon>
        <taxon>Pseudomonadati</taxon>
        <taxon>Bacteroidota</taxon>
        <taxon>Flavobacteriia</taxon>
        <taxon>Flavobacteriales</taxon>
        <taxon>Crocinitomicaceae</taxon>
        <taxon>Brumimicrobium</taxon>
    </lineage>
</organism>
<keyword evidence="2" id="KW-1185">Reference proteome</keyword>
<sequence length="83" mass="9874">MLKDFSIPKTKDFRDDRNDIHFRVGKGKNEEKRSFSSFFPSIFTTLSFRQSPENSGRREIFTNQFITCVNNEKIVIYRLQFAT</sequence>
<accession>A0A2I0R210</accession>
<name>A0A2I0R210_9FLAO</name>
<comment type="caution">
    <text evidence="1">The sequence shown here is derived from an EMBL/GenBank/DDBJ whole genome shotgun (WGS) entry which is preliminary data.</text>
</comment>